<proteinExistence type="predicted"/>
<dbReference type="EMBL" id="JAOTOJ010000001">
    <property type="protein sequence ID" value="KAK9409223.1"/>
    <property type="molecule type" value="Genomic_DNA"/>
</dbReference>
<feature type="region of interest" description="Disordered" evidence="1">
    <location>
        <begin position="123"/>
        <end position="153"/>
    </location>
</feature>
<dbReference type="PANTHER" id="PTHR34828:SF1">
    <property type="entry name" value="TESTIS-EXPRESSED PROTEIN 45"/>
    <property type="match status" value="1"/>
</dbReference>
<dbReference type="PANTHER" id="PTHR34828">
    <property type="entry name" value="TESTIS-EXPRESSED PROTEIN 45"/>
    <property type="match status" value="1"/>
</dbReference>
<gene>
    <name evidence="2" type="ORF">NXF25_000398</name>
</gene>
<evidence type="ECO:0000256" key="1">
    <source>
        <dbReference type="SAM" id="MobiDB-lite"/>
    </source>
</evidence>
<organism evidence="2 3">
    <name type="scientific">Crotalus adamanteus</name>
    <name type="common">Eastern diamondback rattlesnake</name>
    <dbReference type="NCBI Taxonomy" id="8729"/>
    <lineage>
        <taxon>Eukaryota</taxon>
        <taxon>Metazoa</taxon>
        <taxon>Chordata</taxon>
        <taxon>Craniata</taxon>
        <taxon>Vertebrata</taxon>
        <taxon>Euteleostomi</taxon>
        <taxon>Lepidosauria</taxon>
        <taxon>Squamata</taxon>
        <taxon>Bifurcata</taxon>
        <taxon>Unidentata</taxon>
        <taxon>Episquamata</taxon>
        <taxon>Toxicofera</taxon>
        <taxon>Serpentes</taxon>
        <taxon>Colubroidea</taxon>
        <taxon>Viperidae</taxon>
        <taxon>Crotalinae</taxon>
        <taxon>Crotalus</taxon>
    </lineage>
</organism>
<evidence type="ECO:0000313" key="3">
    <source>
        <dbReference type="Proteomes" id="UP001474421"/>
    </source>
</evidence>
<evidence type="ECO:0000313" key="2">
    <source>
        <dbReference type="EMBL" id="KAK9409223.1"/>
    </source>
</evidence>
<reference evidence="2 3" key="1">
    <citation type="journal article" date="2024" name="Proc. Natl. Acad. Sci. U.S.A.">
        <title>The genetic regulatory architecture and epigenomic basis for age-related changes in rattlesnake venom.</title>
        <authorList>
            <person name="Hogan M.P."/>
            <person name="Holding M.L."/>
            <person name="Nystrom G.S."/>
            <person name="Colston T.J."/>
            <person name="Bartlett D.A."/>
            <person name="Mason A.J."/>
            <person name="Ellsworth S.A."/>
            <person name="Rautsaw R.M."/>
            <person name="Lawrence K.C."/>
            <person name="Strickland J.L."/>
            <person name="He B."/>
            <person name="Fraser P."/>
            <person name="Margres M.J."/>
            <person name="Gilbert D.M."/>
            <person name="Gibbs H.L."/>
            <person name="Parkinson C.L."/>
            <person name="Rokyta D.R."/>
        </authorList>
    </citation>
    <scope>NUCLEOTIDE SEQUENCE [LARGE SCALE GENOMIC DNA]</scope>
    <source>
        <strain evidence="2">DRR0105</strain>
    </source>
</reference>
<feature type="compositionally biased region" description="Basic and acidic residues" evidence="1">
    <location>
        <begin position="134"/>
        <end position="152"/>
    </location>
</feature>
<sequence length="248" mass="28316">MPSSFFQKIQAPLATESFLRASHFKLGFDQRPEGSTVVSPYRIEYPPRWGSYQRQPILPPKCADVLNQEMGDCWDTRSESYLSYPTWPLEPKPAINPPASNFQMHADPRHSILTSITRESYSYPPSLPHMTPNRVDKWDDSFPSGDKEKEPLPESLYQQSYPPYKGVLPAVKAPSQHLGGDFALRGDGHNYFNTSYQSQFTGEWAPPVKSCNENMVSIVFGDPRYRQALSEQKRAYTVQEPEGQRYAM</sequence>
<name>A0AAW1C4E6_CROAD</name>
<dbReference type="AlphaFoldDB" id="A0AAW1C4E6"/>
<dbReference type="Pfam" id="PF15373">
    <property type="entry name" value="SAXO5-like"/>
    <property type="match status" value="1"/>
</dbReference>
<dbReference type="Proteomes" id="UP001474421">
    <property type="component" value="Unassembled WGS sequence"/>
</dbReference>
<dbReference type="InterPro" id="IPR028001">
    <property type="entry name" value="SAXO5"/>
</dbReference>
<protein>
    <submittedName>
        <fullName evidence="2">Uncharacterized protein</fullName>
    </submittedName>
</protein>
<keyword evidence="3" id="KW-1185">Reference proteome</keyword>
<accession>A0AAW1C4E6</accession>
<comment type="caution">
    <text evidence="2">The sequence shown here is derived from an EMBL/GenBank/DDBJ whole genome shotgun (WGS) entry which is preliminary data.</text>
</comment>